<keyword evidence="3" id="KW-1003">Cell membrane</keyword>
<accession>A0A0A2W4Q5</accession>
<dbReference type="PANTHER" id="PTHR33508">
    <property type="entry name" value="UPF0056 MEMBRANE PROTEIN YHCE"/>
    <property type="match status" value="1"/>
</dbReference>
<feature type="transmembrane region" description="Helical" evidence="8">
    <location>
        <begin position="40"/>
        <end position="58"/>
    </location>
</feature>
<evidence type="ECO:0000256" key="8">
    <source>
        <dbReference type="SAM" id="Phobius"/>
    </source>
</evidence>
<protein>
    <submittedName>
        <fullName evidence="9">Inner membrane protein yhgN</fullName>
    </submittedName>
</protein>
<dbReference type="GO" id="GO:0005886">
    <property type="term" value="C:plasma membrane"/>
    <property type="evidence" value="ECO:0007669"/>
    <property type="project" value="UniProtKB-SubCell"/>
</dbReference>
<feature type="transmembrane region" description="Helical" evidence="8">
    <location>
        <begin position="106"/>
        <end position="127"/>
    </location>
</feature>
<feature type="compositionally biased region" description="Basic and acidic residues" evidence="7">
    <location>
        <begin position="629"/>
        <end position="640"/>
    </location>
</feature>
<evidence type="ECO:0000313" key="9">
    <source>
        <dbReference type="EMBL" id="KGQ13425.1"/>
    </source>
</evidence>
<dbReference type="EMBL" id="ANFO01000042">
    <property type="protein sequence ID" value="KGQ13425.1"/>
    <property type="molecule type" value="Genomic_DNA"/>
</dbReference>
<feature type="compositionally biased region" description="Basic and acidic residues" evidence="7">
    <location>
        <begin position="215"/>
        <end position="225"/>
    </location>
</feature>
<feature type="compositionally biased region" description="Basic and acidic residues" evidence="7">
    <location>
        <begin position="533"/>
        <end position="546"/>
    </location>
</feature>
<feature type="transmembrane region" description="Helical" evidence="8">
    <location>
        <begin position="64"/>
        <end position="85"/>
    </location>
</feature>
<feature type="region of interest" description="Disordered" evidence="7">
    <location>
        <begin position="619"/>
        <end position="640"/>
    </location>
</feature>
<feature type="region of interest" description="Disordered" evidence="7">
    <location>
        <begin position="215"/>
        <end position="237"/>
    </location>
</feature>
<keyword evidence="4 8" id="KW-0812">Transmembrane</keyword>
<feature type="compositionally biased region" description="Basic and acidic residues" evidence="7">
    <location>
        <begin position="458"/>
        <end position="476"/>
    </location>
</feature>
<evidence type="ECO:0000256" key="2">
    <source>
        <dbReference type="ARBA" id="ARBA00009784"/>
    </source>
</evidence>
<evidence type="ECO:0000256" key="1">
    <source>
        <dbReference type="ARBA" id="ARBA00004651"/>
    </source>
</evidence>
<evidence type="ECO:0000256" key="7">
    <source>
        <dbReference type="SAM" id="MobiDB-lite"/>
    </source>
</evidence>
<reference evidence="9 10" key="1">
    <citation type="submission" date="2012-10" db="EMBL/GenBank/DDBJ databases">
        <title>Genome sequencing and analysis of entomopathogenic fungi Beauveria bassiana D1-5.</title>
        <authorList>
            <person name="Li Q."/>
            <person name="Wang L."/>
            <person name="Zhang Z."/>
            <person name="Wang Q."/>
            <person name="Ren J."/>
            <person name="Wang M."/>
            <person name="Xu W."/>
            <person name="Wang J."/>
            <person name="Lu Y."/>
            <person name="Du Q."/>
            <person name="Sun Z."/>
        </authorList>
    </citation>
    <scope>NUCLEOTIDE SEQUENCE [LARGE SCALE GENOMIC DNA]</scope>
    <source>
        <strain evidence="9 10">D1-5</strain>
    </source>
</reference>
<feature type="compositionally biased region" description="Basic and acidic residues" evidence="7">
    <location>
        <begin position="501"/>
        <end position="519"/>
    </location>
</feature>
<sequence>MTEIISAAVLLILIMDPLGNLPIFMSVLKHTEPKRRRAIMIRELLIALLLMLIFLFAGEKILGFLNLRAETVSISGGIILFLIAIKMIFPGQEGSSSGLPAGEEPFIVPLAIPLVAGPSLLATLMLLSHQYPNQMGHLVAALMLAWGGTVAILLQSSLFLRLLGEKGVNALERLMGLVLIMISTQMFLDGIRTWMRGKTPGNCRVFLAGSDERLGQQAERNHPDNRPGGAEDGFHHRPGLQRLCFRRAGKLAEQPEAGVIYVTHHDRATGDTNRQGCHLNAVIIQLLDNRHHQTNRRQTGHGCGALNNTYRRRQHEAGNRDRQAHTGQRFAQCRAHAGVHQHLFEHATGTDNQQDNARRLQRLAAYRHHFFFIHALTIGQAINSHQASHQNRGERVANELQPFVQRRAWRGKASGNRFQANQHQRQQNQRQAEAKGRQLAFPQVRLGDVIRNFQLNKLADEVPEQRPGDNHARDRGAQANQDHPAKVSVHLGGQQHRRGPRQQERRSGSDAGKQRDHQFHQVCPGMTRHRKRDANQQHDSHFKEQGQRANQARQANRVVRAAVAEGLQHFDGNLIHRAGFMQNFTEHRTEGDHNRQKAQRTAHAFLHGVGDFVERHAGEKPGTNRNHHQSHEGVHTRLHY</sequence>
<evidence type="ECO:0000256" key="4">
    <source>
        <dbReference type="ARBA" id="ARBA00022692"/>
    </source>
</evidence>
<evidence type="ECO:0000256" key="5">
    <source>
        <dbReference type="ARBA" id="ARBA00022989"/>
    </source>
</evidence>
<proteinExistence type="inferred from homology"/>
<dbReference type="AlphaFoldDB" id="A0A0A2W4Q5"/>
<comment type="caution">
    <text evidence="9">The sequence shown here is derived from an EMBL/GenBank/DDBJ whole genome shotgun (WGS) entry which is preliminary data.</text>
</comment>
<evidence type="ECO:0000313" key="10">
    <source>
        <dbReference type="Proteomes" id="UP000030106"/>
    </source>
</evidence>
<feature type="region of interest" description="Disordered" evidence="7">
    <location>
        <begin position="458"/>
        <end position="553"/>
    </location>
</feature>
<feature type="compositionally biased region" description="Low complexity" evidence="7">
    <location>
        <begin position="416"/>
        <end position="431"/>
    </location>
</feature>
<organism evidence="9 10">
    <name type="scientific">Beauveria bassiana D1-5</name>
    <dbReference type="NCBI Taxonomy" id="1245745"/>
    <lineage>
        <taxon>Eukaryota</taxon>
        <taxon>Fungi</taxon>
        <taxon>Dikarya</taxon>
        <taxon>Ascomycota</taxon>
        <taxon>Pezizomycotina</taxon>
        <taxon>Sordariomycetes</taxon>
        <taxon>Hypocreomycetidae</taxon>
        <taxon>Hypocreales</taxon>
        <taxon>Cordycipitaceae</taxon>
        <taxon>Beauveria</taxon>
    </lineage>
</organism>
<dbReference type="InterPro" id="IPR002771">
    <property type="entry name" value="Multi_antbiot-R_MarC"/>
</dbReference>
<dbReference type="PANTHER" id="PTHR33508:SF10">
    <property type="entry name" value="UPF0056 INNER MEMBRANE PROTEIN YHGN"/>
    <property type="match status" value="1"/>
</dbReference>
<dbReference type="NCBIfam" id="TIGR00427">
    <property type="entry name" value="NAAT family transporter"/>
    <property type="match status" value="1"/>
</dbReference>
<feature type="region of interest" description="Disordered" evidence="7">
    <location>
        <begin position="414"/>
        <end position="438"/>
    </location>
</feature>
<dbReference type="Proteomes" id="UP000030106">
    <property type="component" value="Unassembled WGS sequence"/>
</dbReference>
<dbReference type="Pfam" id="PF01914">
    <property type="entry name" value="MarC"/>
    <property type="match status" value="1"/>
</dbReference>
<evidence type="ECO:0000256" key="6">
    <source>
        <dbReference type="ARBA" id="ARBA00023136"/>
    </source>
</evidence>
<comment type="subcellular location">
    <subcellularLocation>
        <location evidence="1">Cell membrane</location>
        <topology evidence="1">Multi-pass membrane protein</topology>
    </subcellularLocation>
</comment>
<feature type="transmembrane region" description="Helical" evidence="8">
    <location>
        <begin position="139"/>
        <end position="162"/>
    </location>
</feature>
<gene>
    <name evidence="9" type="ORF">BBAD15_g812</name>
</gene>
<dbReference type="HOGENOM" id="CLU_427568_0_0_1"/>
<name>A0A0A2W4Q5_BEABA</name>
<keyword evidence="5 8" id="KW-1133">Transmembrane helix</keyword>
<keyword evidence="6 8" id="KW-0472">Membrane</keyword>
<evidence type="ECO:0000256" key="3">
    <source>
        <dbReference type="ARBA" id="ARBA00022475"/>
    </source>
</evidence>
<dbReference type="NCBIfam" id="NF008010">
    <property type="entry name" value="PRK10739.1"/>
    <property type="match status" value="1"/>
</dbReference>
<feature type="transmembrane region" description="Helical" evidence="8">
    <location>
        <begin position="6"/>
        <end position="28"/>
    </location>
</feature>
<comment type="similarity">
    <text evidence="2">Belongs to the UPF0056 (MarC) family.</text>
</comment>